<name>A0A7T0BWC3_9BACT</name>
<keyword evidence="1" id="KW-0812">Transmembrane</keyword>
<gene>
    <name evidence="2" type="ORF">G3M70_09340</name>
</gene>
<evidence type="ECO:0000256" key="1">
    <source>
        <dbReference type="SAM" id="Phobius"/>
    </source>
</evidence>
<dbReference type="EMBL" id="CP048685">
    <property type="protein sequence ID" value="QPJ62061.1"/>
    <property type="molecule type" value="Genomic_DNA"/>
</dbReference>
<dbReference type="InterPro" id="IPR007813">
    <property type="entry name" value="PilN"/>
</dbReference>
<organism evidence="2 3">
    <name type="scientific">Candidatus Nitronauta litoralis</name>
    <dbReference type="NCBI Taxonomy" id="2705533"/>
    <lineage>
        <taxon>Bacteria</taxon>
        <taxon>Pseudomonadati</taxon>
        <taxon>Nitrospinota/Tectimicrobiota group</taxon>
        <taxon>Nitrospinota</taxon>
        <taxon>Nitrospinia</taxon>
        <taxon>Nitrospinales</taxon>
        <taxon>Nitrospinaceae</taxon>
        <taxon>Candidatus Nitronauta</taxon>
    </lineage>
</organism>
<proteinExistence type="predicted"/>
<reference evidence="2 3" key="1">
    <citation type="submission" date="2020-02" db="EMBL/GenBank/DDBJ databases">
        <title>Genomic and physiological characterization of two novel Nitrospinaceae genera.</title>
        <authorList>
            <person name="Mueller A.J."/>
            <person name="Jung M.-Y."/>
            <person name="Strachan C.R."/>
            <person name="Herbold C.W."/>
            <person name="Kirkegaard R.H."/>
            <person name="Daims H."/>
        </authorList>
    </citation>
    <scope>NUCLEOTIDE SEQUENCE [LARGE SCALE GENOMIC DNA]</scope>
    <source>
        <strain evidence="2">EB</strain>
    </source>
</reference>
<dbReference type="PANTHER" id="PTHR40278">
    <property type="entry name" value="DNA UTILIZATION PROTEIN HOFN"/>
    <property type="match status" value="1"/>
</dbReference>
<dbReference type="AlphaFoldDB" id="A0A7T0BWC3"/>
<keyword evidence="1" id="KW-0472">Membrane</keyword>
<evidence type="ECO:0000313" key="3">
    <source>
        <dbReference type="Proteomes" id="UP000594688"/>
    </source>
</evidence>
<feature type="transmembrane region" description="Helical" evidence="1">
    <location>
        <begin position="21"/>
        <end position="42"/>
    </location>
</feature>
<dbReference type="Proteomes" id="UP000594688">
    <property type="component" value="Chromosome"/>
</dbReference>
<dbReference type="InterPro" id="IPR052534">
    <property type="entry name" value="Extracell_DNA_Util/SecSys_Comp"/>
</dbReference>
<dbReference type="PANTHER" id="PTHR40278:SF1">
    <property type="entry name" value="DNA UTILIZATION PROTEIN HOFN"/>
    <property type="match status" value="1"/>
</dbReference>
<dbReference type="KEGG" id="nli:G3M70_09340"/>
<evidence type="ECO:0000313" key="2">
    <source>
        <dbReference type="EMBL" id="QPJ62061.1"/>
    </source>
</evidence>
<sequence>MIKINLYDYQRVAQEVTVQKMVVTAMMIIGGAIVVTVMAVFADIARVSSAESEMVAAQMKVDQIKPQFDAVQKLKAEQGTLNKKITSLSDLRASKIPFAKLMEDVGQVTPSGVWLSKIEQATEAKLRSGNVPILFIEKSKKGPSTEDPHLFVKFQGKASSDRGVVRFMEGLETLSYLDHVLMHSSKQGWVANRPVRTFIVYAHVAGTGPKPKK</sequence>
<protein>
    <submittedName>
        <fullName evidence="2">PilN domain-containing protein</fullName>
    </submittedName>
</protein>
<keyword evidence="1" id="KW-1133">Transmembrane helix</keyword>
<dbReference type="Pfam" id="PF05137">
    <property type="entry name" value="PilN"/>
    <property type="match status" value="1"/>
</dbReference>
<accession>A0A7T0BWC3</accession>